<evidence type="ECO:0000313" key="2">
    <source>
        <dbReference type="Proteomes" id="UP001413721"/>
    </source>
</evidence>
<sequence>MAKLKLGAIADEKPVKVTIELPASLHHDLAAYAGILAQETGQPAPDPSKLIVPMVQRFIATDRGFAKARRQAS</sequence>
<accession>A0ABU9YEA2</accession>
<keyword evidence="2" id="KW-1185">Reference proteome</keyword>
<dbReference type="RefSeq" id="WP_345931325.1">
    <property type="nucleotide sequence ID" value="NZ_JBBKTV010000001.1"/>
</dbReference>
<proteinExistence type="predicted"/>
<dbReference type="EMBL" id="JBBKTW010000001">
    <property type="protein sequence ID" value="MEN2987117.1"/>
    <property type="molecule type" value="Genomic_DNA"/>
</dbReference>
<comment type="caution">
    <text evidence="1">The sequence shown here is derived from an EMBL/GenBank/DDBJ whole genome shotgun (WGS) entry which is preliminary data.</text>
</comment>
<protein>
    <submittedName>
        <fullName evidence="1">DUF2274 domain-containing protein</fullName>
    </submittedName>
</protein>
<dbReference type="Pfam" id="PF10038">
    <property type="entry name" value="DUF2274"/>
    <property type="match status" value="1"/>
</dbReference>
<name>A0ABU9YEA2_9PROT</name>
<evidence type="ECO:0000313" key="1">
    <source>
        <dbReference type="EMBL" id="MEN2987117.1"/>
    </source>
</evidence>
<organism evidence="1 2">
    <name type="scientific">Tistrella arctica</name>
    <dbReference type="NCBI Taxonomy" id="3133430"/>
    <lineage>
        <taxon>Bacteria</taxon>
        <taxon>Pseudomonadati</taxon>
        <taxon>Pseudomonadota</taxon>
        <taxon>Alphaproteobacteria</taxon>
        <taxon>Geminicoccales</taxon>
        <taxon>Geminicoccaceae</taxon>
        <taxon>Tistrella</taxon>
    </lineage>
</organism>
<dbReference type="InterPro" id="IPR018733">
    <property type="entry name" value="DUF2274"/>
</dbReference>
<dbReference type="Proteomes" id="UP001413721">
    <property type="component" value="Unassembled WGS sequence"/>
</dbReference>
<gene>
    <name evidence="1" type="ORF">WG926_02295</name>
</gene>
<reference evidence="1 2" key="1">
    <citation type="submission" date="2024-03" db="EMBL/GenBank/DDBJ databases">
        <title>High-quality draft genome sequencing of Tistrella sp. BH-R2-4.</title>
        <authorList>
            <person name="Dong C."/>
        </authorList>
    </citation>
    <scope>NUCLEOTIDE SEQUENCE [LARGE SCALE GENOMIC DNA]</scope>
    <source>
        <strain evidence="1 2">BH-R2-4</strain>
    </source>
</reference>